<evidence type="ECO:0000313" key="1">
    <source>
        <dbReference type="EMBL" id="EAY25546.1"/>
    </source>
</evidence>
<dbReference type="Proteomes" id="UP000004095">
    <property type="component" value="Unassembled WGS sequence"/>
</dbReference>
<proteinExistence type="predicted"/>
<name>A1ZVK3_MICM2</name>
<organism evidence="1 2">
    <name type="scientific">Microscilla marina ATCC 23134</name>
    <dbReference type="NCBI Taxonomy" id="313606"/>
    <lineage>
        <taxon>Bacteria</taxon>
        <taxon>Pseudomonadati</taxon>
        <taxon>Bacteroidota</taxon>
        <taxon>Cytophagia</taxon>
        <taxon>Cytophagales</taxon>
        <taxon>Microscillaceae</taxon>
        <taxon>Microscilla</taxon>
    </lineage>
</organism>
<keyword evidence="2" id="KW-1185">Reference proteome</keyword>
<evidence type="ECO:0000313" key="2">
    <source>
        <dbReference type="Proteomes" id="UP000004095"/>
    </source>
</evidence>
<comment type="caution">
    <text evidence="1">The sequence shown here is derived from an EMBL/GenBank/DDBJ whole genome shotgun (WGS) entry which is preliminary data.</text>
</comment>
<dbReference type="EMBL" id="AAWS01000046">
    <property type="protein sequence ID" value="EAY25546.1"/>
    <property type="molecule type" value="Genomic_DNA"/>
</dbReference>
<protein>
    <submittedName>
        <fullName evidence="1">Uncharacterized protein</fullName>
    </submittedName>
</protein>
<accession>A1ZVK3</accession>
<sequence length="37" mass="4279">MEAPKQWAKKGKAQDWLEELISNYGFLTAATLYMVFV</sequence>
<dbReference type="AlphaFoldDB" id="A1ZVK3"/>
<gene>
    <name evidence="1" type="ORF">M23134_00644</name>
</gene>
<reference evidence="1 2" key="1">
    <citation type="submission" date="2007-01" db="EMBL/GenBank/DDBJ databases">
        <authorList>
            <person name="Haygood M."/>
            <person name="Podell S."/>
            <person name="Anderson C."/>
            <person name="Hopkinson B."/>
            <person name="Roe K."/>
            <person name="Barbeau K."/>
            <person name="Gaasterland T."/>
            <person name="Ferriera S."/>
            <person name="Johnson J."/>
            <person name="Kravitz S."/>
            <person name="Beeson K."/>
            <person name="Sutton G."/>
            <person name="Rogers Y.-H."/>
            <person name="Friedman R."/>
            <person name="Frazier M."/>
            <person name="Venter J.C."/>
        </authorList>
    </citation>
    <scope>NUCLEOTIDE SEQUENCE [LARGE SCALE GENOMIC DNA]</scope>
    <source>
        <strain evidence="1 2">ATCC 23134</strain>
    </source>
</reference>